<organism evidence="15 16">
    <name type="scientific">Vannielia litorea</name>
    <dbReference type="NCBI Taxonomy" id="1217970"/>
    <lineage>
        <taxon>Bacteria</taxon>
        <taxon>Pseudomonadati</taxon>
        <taxon>Pseudomonadota</taxon>
        <taxon>Alphaproteobacteria</taxon>
        <taxon>Rhodobacterales</taxon>
        <taxon>Paracoccaceae</taxon>
        <taxon>Vannielia</taxon>
    </lineage>
</organism>
<dbReference type="SUPFAM" id="SSF56601">
    <property type="entry name" value="beta-lactamase/transpeptidase-like"/>
    <property type="match status" value="1"/>
</dbReference>
<evidence type="ECO:0000256" key="6">
    <source>
        <dbReference type="ARBA" id="ARBA00022676"/>
    </source>
</evidence>
<dbReference type="EMBL" id="FSRL01000001">
    <property type="protein sequence ID" value="SIO15167.1"/>
    <property type="molecule type" value="Genomic_DNA"/>
</dbReference>
<evidence type="ECO:0000259" key="12">
    <source>
        <dbReference type="Pfam" id="PF00905"/>
    </source>
</evidence>
<dbReference type="GO" id="GO:0030288">
    <property type="term" value="C:outer membrane-bounded periplasmic space"/>
    <property type="evidence" value="ECO:0007669"/>
    <property type="project" value="TreeGrafter"/>
</dbReference>
<dbReference type="PANTHER" id="PTHR32282">
    <property type="entry name" value="BINDING PROTEIN TRANSPEPTIDASE, PUTATIVE-RELATED"/>
    <property type="match status" value="1"/>
</dbReference>
<keyword evidence="16" id="KW-1185">Reference proteome</keyword>
<dbReference type="Gene3D" id="3.40.710.10">
    <property type="entry name" value="DD-peptidase/beta-lactamase superfamily"/>
    <property type="match status" value="1"/>
</dbReference>
<dbReference type="GO" id="GO:0008658">
    <property type="term" value="F:penicillin binding"/>
    <property type="evidence" value="ECO:0007669"/>
    <property type="project" value="InterPro"/>
</dbReference>
<comment type="pathway">
    <text evidence="1">Cell wall biogenesis; peptidoglycan biosynthesis.</text>
</comment>
<feature type="domain" description="Penicillin-binding protein transpeptidase" evidence="12">
    <location>
        <begin position="307"/>
        <end position="518"/>
    </location>
</feature>
<gene>
    <name evidence="15" type="ORF">SAMN05444002_3106</name>
</gene>
<keyword evidence="9" id="KW-0511">Multifunctional enzyme</keyword>
<dbReference type="Proteomes" id="UP000184932">
    <property type="component" value="Unassembled WGS sequence"/>
</dbReference>
<evidence type="ECO:0000256" key="11">
    <source>
        <dbReference type="ARBA" id="ARBA00049902"/>
    </source>
</evidence>
<dbReference type="Pfam" id="PF06832">
    <property type="entry name" value="BiPBP_C"/>
    <property type="match status" value="1"/>
</dbReference>
<evidence type="ECO:0000256" key="3">
    <source>
        <dbReference type="ARBA" id="ARBA00007739"/>
    </source>
</evidence>
<feature type="domain" description="Glycosyl transferase family 51" evidence="13">
    <location>
        <begin position="62"/>
        <end position="230"/>
    </location>
</feature>
<dbReference type="GO" id="GO:0009252">
    <property type="term" value="P:peptidoglycan biosynthetic process"/>
    <property type="evidence" value="ECO:0007669"/>
    <property type="project" value="UniProtKB-UniPathway"/>
</dbReference>
<dbReference type="InterPro" id="IPR050396">
    <property type="entry name" value="Glycosyltr_51/Transpeptidase"/>
</dbReference>
<protein>
    <recommendedName>
        <fullName evidence="10">peptidoglycan glycosyltransferase</fullName>
        <ecNumber evidence="10">2.4.99.28</ecNumber>
    </recommendedName>
</protein>
<dbReference type="GO" id="GO:0008955">
    <property type="term" value="F:peptidoglycan glycosyltransferase activity"/>
    <property type="evidence" value="ECO:0007669"/>
    <property type="project" value="UniProtKB-EC"/>
</dbReference>
<dbReference type="Pfam" id="PF00905">
    <property type="entry name" value="Transpeptidase"/>
    <property type="match status" value="1"/>
</dbReference>
<evidence type="ECO:0000259" key="14">
    <source>
        <dbReference type="Pfam" id="PF06832"/>
    </source>
</evidence>
<evidence type="ECO:0000256" key="2">
    <source>
        <dbReference type="ARBA" id="ARBA00007090"/>
    </source>
</evidence>
<dbReference type="STRING" id="1217970.SAMN05444002_3106"/>
<evidence type="ECO:0000256" key="10">
    <source>
        <dbReference type="ARBA" id="ARBA00044770"/>
    </source>
</evidence>
<dbReference type="NCBIfam" id="TIGR02073">
    <property type="entry name" value="PBP_1c"/>
    <property type="match status" value="1"/>
</dbReference>
<evidence type="ECO:0000256" key="5">
    <source>
        <dbReference type="ARBA" id="ARBA00022670"/>
    </source>
</evidence>
<keyword evidence="7" id="KW-0808">Transferase</keyword>
<dbReference type="InterPro" id="IPR009647">
    <property type="entry name" value="PBP_C"/>
</dbReference>
<name>A0A1N6H667_9RHOB</name>
<dbReference type="InterPro" id="IPR001460">
    <property type="entry name" value="PCN-bd_Tpept"/>
</dbReference>
<dbReference type="Gene3D" id="1.10.3810.10">
    <property type="entry name" value="Biosynthetic peptidoglycan transglycosylase-like"/>
    <property type="match status" value="1"/>
</dbReference>
<evidence type="ECO:0000256" key="9">
    <source>
        <dbReference type="ARBA" id="ARBA00023268"/>
    </source>
</evidence>
<evidence type="ECO:0000313" key="15">
    <source>
        <dbReference type="EMBL" id="SIO15167.1"/>
    </source>
</evidence>
<evidence type="ECO:0000259" key="13">
    <source>
        <dbReference type="Pfam" id="PF00912"/>
    </source>
</evidence>
<proteinExistence type="inferred from homology"/>
<keyword evidence="5" id="KW-0645">Protease</keyword>
<reference evidence="16" key="1">
    <citation type="submission" date="2016-11" db="EMBL/GenBank/DDBJ databases">
        <authorList>
            <person name="Varghese N."/>
            <person name="Submissions S."/>
        </authorList>
    </citation>
    <scope>NUCLEOTIDE SEQUENCE [LARGE SCALE GENOMIC DNA]</scope>
    <source>
        <strain evidence="16">DSM 29440</strain>
    </source>
</reference>
<dbReference type="SUPFAM" id="SSF53955">
    <property type="entry name" value="Lysozyme-like"/>
    <property type="match status" value="1"/>
</dbReference>
<dbReference type="PANTHER" id="PTHR32282:SF15">
    <property type="entry name" value="PENICILLIN-BINDING PROTEIN 1C"/>
    <property type="match status" value="1"/>
</dbReference>
<keyword evidence="8" id="KW-0378">Hydrolase</keyword>
<feature type="domain" description="Penicillin-binding C-terminal" evidence="14">
    <location>
        <begin position="602"/>
        <end position="681"/>
    </location>
</feature>
<dbReference type="InterPro" id="IPR012338">
    <property type="entry name" value="Beta-lactam/transpept-like"/>
</dbReference>
<dbReference type="GO" id="GO:0004180">
    <property type="term" value="F:carboxypeptidase activity"/>
    <property type="evidence" value="ECO:0007669"/>
    <property type="project" value="UniProtKB-KW"/>
</dbReference>
<dbReference type="UniPathway" id="UPA00219"/>
<dbReference type="Pfam" id="PF00912">
    <property type="entry name" value="Transgly"/>
    <property type="match status" value="1"/>
</dbReference>
<evidence type="ECO:0000256" key="1">
    <source>
        <dbReference type="ARBA" id="ARBA00004752"/>
    </source>
</evidence>
<dbReference type="AlphaFoldDB" id="A0A1N6H667"/>
<dbReference type="InterPro" id="IPR011815">
    <property type="entry name" value="PBP_1c"/>
</dbReference>
<dbReference type="RefSeq" id="WP_074257045.1">
    <property type="nucleotide sequence ID" value="NZ_FSRL01000001.1"/>
</dbReference>
<comment type="catalytic activity">
    <reaction evidence="11">
        <text>[GlcNAc-(1-&gt;4)-Mur2Ac(oyl-L-Ala-gamma-D-Glu-L-Lys-D-Ala-D-Ala)](n)-di-trans,octa-cis-undecaprenyl diphosphate + beta-D-GlcNAc-(1-&gt;4)-Mur2Ac(oyl-L-Ala-gamma-D-Glu-L-Lys-D-Ala-D-Ala)-di-trans,octa-cis-undecaprenyl diphosphate = [GlcNAc-(1-&gt;4)-Mur2Ac(oyl-L-Ala-gamma-D-Glu-L-Lys-D-Ala-D-Ala)](n+1)-di-trans,octa-cis-undecaprenyl diphosphate + di-trans,octa-cis-undecaprenyl diphosphate + H(+)</text>
        <dbReference type="Rhea" id="RHEA:23708"/>
        <dbReference type="Rhea" id="RHEA-COMP:9602"/>
        <dbReference type="Rhea" id="RHEA-COMP:9603"/>
        <dbReference type="ChEBI" id="CHEBI:15378"/>
        <dbReference type="ChEBI" id="CHEBI:58405"/>
        <dbReference type="ChEBI" id="CHEBI:60033"/>
        <dbReference type="ChEBI" id="CHEBI:78435"/>
        <dbReference type="EC" id="2.4.99.28"/>
    </reaction>
</comment>
<dbReference type="InterPro" id="IPR001264">
    <property type="entry name" value="Glyco_trans_51"/>
</dbReference>
<evidence type="ECO:0000256" key="7">
    <source>
        <dbReference type="ARBA" id="ARBA00022679"/>
    </source>
</evidence>
<keyword evidence="6" id="KW-0328">Glycosyltransferase</keyword>
<accession>A0A1N6H667</accession>
<comment type="similarity">
    <text evidence="2">In the C-terminal section; belongs to the transpeptidase family.</text>
</comment>
<dbReference type="InterPro" id="IPR023346">
    <property type="entry name" value="Lysozyme-like_dom_sf"/>
</dbReference>
<keyword evidence="4" id="KW-0121">Carboxypeptidase</keyword>
<dbReference type="GO" id="GO:0006508">
    <property type="term" value="P:proteolysis"/>
    <property type="evidence" value="ECO:0007669"/>
    <property type="project" value="UniProtKB-KW"/>
</dbReference>
<comment type="similarity">
    <text evidence="3">In the N-terminal section; belongs to the glycosyltransferase 51 family.</text>
</comment>
<evidence type="ECO:0000256" key="4">
    <source>
        <dbReference type="ARBA" id="ARBA00022645"/>
    </source>
</evidence>
<evidence type="ECO:0000256" key="8">
    <source>
        <dbReference type="ARBA" id="ARBA00022801"/>
    </source>
</evidence>
<dbReference type="EC" id="2.4.99.28" evidence="10"/>
<sequence>MLRERLIGRLAVGLAIALFALGLARDSLDQWVDGTVLPPLVAEASPEVLARDGSLLRAYTVSDGRWRLHATPADVDPRYVNMLLAYEDKRFRSHPGVDWRATLRAVAQAVWHGEVVSGGSTLTMQVARILEDGPTGQWEGKIRQVRLALAMERRLGKQAILELYLNRAPFGGNLEGVRAASLAYFGKEPRRLTPAEAALLVALPQSPERRRPDRANDAASAARSRVLDRMVGKGLLSPAEAEAALRDPVPARRRDFPALAPHLSDQLLAANPIGTRHATTIDKRLQSALEPLAAQTAREIGESISVAIVVADHQTGEILASIGSAGYLDDTRAGWVDMTRAFRSPGSALKPLVYGLAFDQGLAHPETLIEDRPMAFGSYAPQNFDNHYRGTIRISEALRQSLNIPVVQLTEALTPERLLAHMRRAGMEPKLPQGRPGLAVALGGLGVTLNDLTQLYAALARGGESIALSAAQSPRHPAPRRVLSPEAAWQVTHILAQLPPPPRASHGPMAWKTGTSYGHRDAWALGYDARHVVGVWIGRADGTPVPGAFGAGIAGPLLFASFDRLKHQREAFAPPPPSVLLVSNPELPQPLRNFASRSAALSTTAPDAPKLAYPPDGAELETGGALVVKLRDGRPPFTLLANGAPLATGLRDREAQFDWAAPGFLQLTVIDAEGRAARASIRVLN</sequence>
<evidence type="ECO:0000313" key="16">
    <source>
        <dbReference type="Proteomes" id="UP000184932"/>
    </source>
</evidence>
<dbReference type="OrthoDB" id="9766909at2"/>
<dbReference type="InterPro" id="IPR036950">
    <property type="entry name" value="PBP_transglycosylase"/>
</dbReference>